<dbReference type="OrthoDB" id="5348979at2"/>
<organism evidence="2 3">
    <name type="scientific">Poseidonibacter parvus</name>
    <dbReference type="NCBI Taxonomy" id="1850254"/>
    <lineage>
        <taxon>Bacteria</taxon>
        <taxon>Pseudomonadati</taxon>
        <taxon>Campylobacterota</taxon>
        <taxon>Epsilonproteobacteria</taxon>
        <taxon>Campylobacterales</taxon>
        <taxon>Arcobacteraceae</taxon>
        <taxon>Poseidonibacter</taxon>
    </lineage>
</organism>
<sequence length="251" mass="29789">MVRLVVTDFQTKEDNETFYLNDEFDISQKMFTYDSFKKHSVYLSKYEVTNTIYSLNLLSRKYLNKNQLLVHITDSEYFILFNHKTVYSAKINQNFITDDIIKSILITKHIAMLSSGGSIKKYYYVISSKYKSAVENILKQNTKNEKNEEIAYSLGNVEELVKPLNELDTFKSHSAKNIFVLFFVILMAWVMFFGLEQLTKKYIYKEPLEKLKREIKIEKRLIQRQKILLNRTNKKYKELTDCITPIEVKND</sequence>
<dbReference type="EMBL" id="CP019070">
    <property type="protein sequence ID" value="APW64450.1"/>
    <property type="molecule type" value="Genomic_DNA"/>
</dbReference>
<dbReference type="KEGG" id="alp:LPB137_00675"/>
<keyword evidence="1" id="KW-0472">Membrane</keyword>
<proteinExistence type="predicted"/>
<dbReference type="AlphaFoldDB" id="A0A1P8KIS0"/>
<keyword evidence="1" id="KW-1133">Transmembrane helix</keyword>
<reference evidence="2 3" key="1">
    <citation type="submission" date="2017-01" db="EMBL/GenBank/DDBJ databases">
        <title>Genome sequencing of Arcobacter sp. LPB0137.</title>
        <authorList>
            <person name="Lee G.-W."/>
            <person name="Yi H."/>
        </authorList>
    </citation>
    <scope>NUCLEOTIDE SEQUENCE [LARGE SCALE GENOMIC DNA]</scope>
    <source>
        <strain evidence="2 3">LPB0137</strain>
    </source>
</reference>
<dbReference type="Proteomes" id="UP000186074">
    <property type="component" value="Chromosome"/>
</dbReference>
<evidence type="ECO:0000313" key="2">
    <source>
        <dbReference type="EMBL" id="APW64450.1"/>
    </source>
</evidence>
<name>A0A1P8KIS0_9BACT</name>
<evidence type="ECO:0000256" key="1">
    <source>
        <dbReference type="SAM" id="Phobius"/>
    </source>
</evidence>
<protein>
    <submittedName>
        <fullName evidence="2">Uncharacterized protein</fullName>
    </submittedName>
</protein>
<gene>
    <name evidence="2" type="ORF">LPB137_00675</name>
</gene>
<keyword evidence="1" id="KW-0812">Transmembrane</keyword>
<keyword evidence="3" id="KW-1185">Reference proteome</keyword>
<dbReference type="STRING" id="1850254.LPB137_00675"/>
<dbReference type="RefSeq" id="WP_076083013.1">
    <property type="nucleotide sequence ID" value="NZ_CP019070.1"/>
</dbReference>
<evidence type="ECO:0000313" key="3">
    <source>
        <dbReference type="Proteomes" id="UP000186074"/>
    </source>
</evidence>
<feature type="transmembrane region" description="Helical" evidence="1">
    <location>
        <begin position="178"/>
        <end position="195"/>
    </location>
</feature>
<accession>A0A1P8KIS0</accession>